<reference evidence="1" key="1">
    <citation type="submission" date="2012-05" db="EMBL/GenBank/DDBJ databases">
        <authorList>
            <person name="Krishnakumar V."/>
            <person name="Cheung F."/>
            <person name="Xiao Y."/>
            <person name="Chan A."/>
            <person name="Moskal W.A."/>
            <person name="Town C.D."/>
        </authorList>
    </citation>
    <scope>NUCLEOTIDE SEQUENCE</scope>
</reference>
<accession>I3SHK0</accession>
<sequence length="412" mass="45393">MDPVGVVFDHFKAFAKSGHDFFDGVFRRRNPIEILKRLQRESFSDLMKLRDRQEKVEKILSFYKSSNEGPFHEATTRVRGQVDLLGALLFMDNLNQQNVDATNRSGIRGGVNSNFIFETTIRQKDTLSAEFVATKKGKEVLDDHDVEVPLSLRKVCYTANVNDFLSLMAIPMGAQCRDVAVASNSVDQLGKGLTDFSSFGPPLLNLHNGSGIGITVRKSNFIASLAQFVVGLRSSSGSNTMENISSTFGQLVCQFTKGTKLSVLGLHQVPFSSKQHRNFGALAFPIVLSNQDEETELVRERTTQVSAGSIAVMVESELDGFTKIGGWVEMNKLNPKSIQWAITMSDVSEDSFGWGMSLGGMIGDSASSDHFQAETYLKFNLGDKFCLKPGFAYVMDGSSKIGALMIRSNWSL</sequence>
<dbReference type="PANTHER" id="PTHR35097:SF1">
    <property type="entry name" value="GDSL ESTERASE_LIPASE"/>
    <property type="match status" value="1"/>
</dbReference>
<evidence type="ECO:0000313" key="1">
    <source>
        <dbReference type="EMBL" id="AFK39742.1"/>
    </source>
</evidence>
<organism evidence="1">
    <name type="scientific">Lotus japonicus</name>
    <name type="common">Lotus corniculatus var. japonicus</name>
    <dbReference type="NCBI Taxonomy" id="34305"/>
    <lineage>
        <taxon>Eukaryota</taxon>
        <taxon>Viridiplantae</taxon>
        <taxon>Streptophyta</taxon>
        <taxon>Embryophyta</taxon>
        <taxon>Tracheophyta</taxon>
        <taxon>Spermatophyta</taxon>
        <taxon>Magnoliopsida</taxon>
        <taxon>eudicotyledons</taxon>
        <taxon>Gunneridae</taxon>
        <taxon>Pentapetalae</taxon>
        <taxon>rosids</taxon>
        <taxon>fabids</taxon>
        <taxon>Fabales</taxon>
        <taxon>Fabaceae</taxon>
        <taxon>Papilionoideae</taxon>
        <taxon>50 kb inversion clade</taxon>
        <taxon>NPAAA clade</taxon>
        <taxon>Hologalegina</taxon>
        <taxon>robinioid clade</taxon>
        <taxon>Loteae</taxon>
        <taxon>Lotus</taxon>
    </lineage>
</organism>
<name>I3SHK0_LOTJA</name>
<protein>
    <submittedName>
        <fullName evidence="1">Uncharacterized protein</fullName>
    </submittedName>
</protein>
<dbReference type="PANTHER" id="PTHR35097">
    <property type="entry name" value="GDSL ESTERASE/LIPASE"/>
    <property type="match status" value="1"/>
</dbReference>
<dbReference type="EMBL" id="BT139947">
    <property type="protein sequence ID" value="AFK39742.1"/>
    <property type="molecule type" value="mRNA"/>
</dbReference>
<dbReference type="AlphaFoldDB" id="I3SHK0"/>
<proteinExistence type="evidence at transcript level"/>